<dbReference type="PANTHER" id="PTHR30544">
    <property type="entry name" value="23S RRNA METHYLTRANSFERASE"/>
    <property type="match status" value="1"/>
</dbReference>
<dbReference type="Proteomes" id="UP000289841">
    <property type="component" value="Chromosome"/>
</dbReference>
<proteinExistence type="inferred from homology"/>
<evidence type="ECO:0000256" key="1">
    <source>
        <dbReference type="ARBA" id="ARBA00004496"/>
    </source>
</evidence>
<dbReference type="OrthoDB" id="9793973at2"/>
<dbReference type="SUPFAM" id="SSF102114">
    <property type="entry name" value="Radical SAM enzymes"/>
    <property type="match status" value="1"/>
</dbReference>
<dbReference type="PIRSF" id="PIRSF006004">
    <property type="entry name" value="CHP00048"/>
    <property type="match status" value="1"/>
</dbReference>
<evidence type="ECO:0000256" key="7">
    <source>
        <dbReference type="ARBA" id="ARBA00022691"/>
    </source>
</evidence>
<evidence type="ECO:0000256" key="13">
    <source>
        <dbReference type="HAMAP-Rule" id="MF_01849"/>
    </source>
</evidence>
<dbReference type="NCBIfam" id="TIGR00048">
    <property type="entry name" value="rRNA_mod_RlmN"/>
    <property type="match status" value="1"/>
</dbReference>
<dbReference type="GO" id="GO:0046872">
    <property type="term" value="F:metal ion binding"/>
    <property type="evidence" value="ECO:0007669"/>
    <property type="project" value="UniProtKB-KW"/>
</dbReference>
<dbReference type="InterPro" id="IPR027492">
    <property type="entry name" value="RNA_MTrfase_RlmN"/>
</dbReference>
<dbReference type="InterPro" id="IPR040072">
    <property type="entry name" value="Methyltransferase_A"/>
</dbReference>
<feature type="binding site" evidence="13">
    <location>
        <position position="116"/>
    </location>
    <ligand>
        <name>[4Fe-4S] cluster</name>
        <dbReference type="ChEBI" id="CHEBI:49883"/>
        <note>4Fe-4S-S-AdoMet</note>
    </ligand>
</feature>
<feature type="binding site" evidence="13">
    <location>
        <begin position="211"/>
        <end position="213"/>
    </location>
    <ligand>
        <name>S-adenosyl-L-methionine</name>
        <dbReference type="ChEBI" id="CHEBI:59789"/>
    </ligand>
</feature>
<dbReference type="FunFam" id="3.20.20.70:FF:000014">
    <property type="entry name" value="Probable dual-specificity RNA methyltransferase RlmN"/>
    <property type="match status" value="1"/>
</dbReference>
<sequence>MLIYDLSYEELQEFLIKNGYKKYRADQVWHWIYKQKVKDFDNMNNIPKEIIELLKANFRFNALELVMKNQSVDGTLKCLYGLEDKNLIETVLMSHSYGKSICVTTQVGCNIGCTFCASGVLRKKRDLTAGEIIAQIIDTEILLGERISHIVVMGIGEPFDNYENLLKFLKTVNDPNGLAIGARHITVSTSGLVNKIKEYADLELQVNLAISLHAPNNEIRSNLMRINKAYPIEKLIEAIKYYIEKTNRRVTIEYILIQDVNDGVKEAIELANLLRGLNVYVNLIPYNEVAEASYKRSSREHQLAFYDALTRNGITSTLRKEQGHDINAACGQLRSNNLTKENAWL</sequence>
<dbReference type="InterPro" id="IPR048641">
    <property type="entry name" value="RlmN_N"/>
</dbReference>
<evidence type="ECO:0000259" key="14">
    <source>
        <dbReference type="PROSITE" id="PS51918"/>
    </source>
</evidence>
<feature type="domain" description="Radical SAM core" evidence="14">
    <location>
        <begin position="95"/>
        <end position="325"/>
    </location>
</feature>
<comment type="cofactor">
    <cofactor evidence="13">
        <name>[4Fe-4S] cluster</name>
        <dbReference type="ChEBI" id="CHEBI:49883"/>
    </cofactor>
    <text evidence="13">Binds 1 [4Fe-4S] cluster. The cluster is coordinated with 3 cysteines and an exchangeable S-adenosyl-L-methionine.</text>
</comment>
<keyword evidence="16" id="KW-1185">Reference proteome</keyword>
<dbReference type="GO" id="GO:0019843">
    <property type="term" value="F:rRNA binding"/>
    <property type="evidence" value="ECO:0007669"/>
    <property type="project" value="UniProtKB-UniRule"/>
</dbReference>
<dbReference type="InterPro" id="IPR004383">
    <property type="entry name" value="rRNA_lsu_MTrfase_RlmN/Cfr"/>
</dbReference>
<evidence type="ECO:0000256" key="5">
    <source>
        <dbReference type="ARBA" id="ARBA00022603"/>
    </source>
</evidence>
<comment type="catalytic activity">
    <reaction evidence="13">
        <text>adenosine(2503) in 23S rRNA + 2 reduced [2Fe-2S]-[ferredoxin] + 2 S-adenosyl-L-methionine = 2-methyladenosine(2503) in 23S rRNA + 5'-deoxyadenosine + L-methionine + 2 oxidized [2Fe-2S]-[ferredoxin] + S-adenosyl-L-homocysteine</text>
        <dbReference type="Rhea" id="RHEA:42916"/>
        <dbReference type="Rhea" id="RHEA-COMP:10000"/>
        <dbReference type="Rhea" id="RHEA-COMP:10001"/>
        <dbReference type="Rhea" id="RHEA-COMP:10152"/>
        <dbReference type="Rhea" id="RHEA-COMP:10282"/>
        <dbReference type="ChEBI" id="CHEBI:17319"/>
        <dbReference type="ChEBI" id="CHEBI:33737"/>
        <dbReference type="ChEBI" id="CHEBI:33738"/>
        <dbReference type="ChEBI" id="CHEBI:57844"/>
        <dbReference type="ChEBI" id="CHEBI:57856"/>
        <dbReference type="ChEBI" id="CHEBI:59789"/>
        <dbReference type="ChEBI" id="CHEBI:74411"/>
        <dbReference type="ChEBI" id="CHEBI:74497"/>
        <dbReference type="EC" id="2.1.1.192"/>
    </reaction>
</comment>
<keyword evidence="7 13" id="KW-0949">S-adenosyl-L-methionine</keyword>
<evidence type="ECO:0000256" key="12">
    <source>
        <dbReference type="ARBA" id="ARBA00023157"/>
    </source>
</evidence>
<dbReference type="InterPro" id="IPR006638">
    <property type="entry name" value="Elp3/MiaA/NifB-like_rSAM"/>
</dbReference>
<dbReference type="GO" id="GO:0005737">
    <property type="term" value="C:cytoplasm"/>
    <property type="evidence" value="ECO:0007669"/>
    <property type="project" value="UniProtKB-SubCell"/>
</dbReference>
<comment type="miscellaneous">
    <text evidence="13">Reaction proceeds by a ping-pong mechanism involving intermediate methylation of a conserved cysteine residue.</text>
</comment>
<feature type="binding site" evidence="13">
    <location>
        <begin position="156"/>
        <end position="157"/>
    </location>
    <ligand>
        <name>S-adenosyl-L-methionine</name>
        <dbReference type="ChEBI" id="CHEBI:59789"/>
    </ligand>
</feature>
<evidence type="ECO:0000256" key="10">
    <source>
        <dbReference type="ARBA" id="ARBA00023004"/>
    </source>
</evidence>
<dbReference type="InterPro" id="IPR007197">
    <property type="entry name" value="rSAM"/>
</dbReference>
<keyword evidence="4 13" id="KW-0698">rRNA processing</keyword>
<evidence type="ECO:0000256" key="11">
    <source>
        <dbReference type="ARBA" id="ARBA00023014"/>
    </source>
</evidence>
<dbReference type="KEGG" id="aaxa:NCTC10138_01566"/>
<keyword evidence="9 13" id="KW-0479">Metal-binding</keyword>
<feature type="active site" description="Proton acceptor" evidence="13">
    <location>
        <position position="89"/>
    </location>
</feature>
<feature type="binding site" evidence="13">
    <location>
        <position position="113"/>
    </location>
    <ligand>
        <name>[4Fe-4S] cluster</name>
        <dbReference type="ChEBI" id="CHEBI:49883"/>
        <note>4Fe-4S-S-AdoMet</note>
    </ligand>
</feature>
<evidence type="ECO:0000256" key="9">
    <source>
        <dbReference type="ARBA" id="ARBA00022723"/>
    </source>
</evidence>
<dbReference type="SFLD" id="SFLDF00275">
    <property type="entry name" value="adenosine_C2_methyltransferase"/>
    <property type="match status" value="1"/>
</dbReference>
<dbReference type="STRING" id="1278311.GCA_000428705_01499"/>
<accession>A0A449BFU1</accession>
<keyword evidence="12 13" id="KW-1015">Disulfide bond</keyword>
<feature type="binding site" evidence="13">
    <location>
        <position position="287"/>
    </location>
    <ligand>
        <name>S-adenosyl-L-methionine</name>
        <dbReference type="ChEBI" id="CHEBI:59789"/>
    </ligand>
</feature>
<dbReference type="InterPro" id="IPR058240">
    <property type="entry name" value="rSAM_sf"/>
</dbReference>
<dbReference type="InterPro" id="IPR013785">
    <property type="entry name" value="Aldolase_TIM"/>
</dbReference>
<feature type="active site" description="S-methylcysteine intermediate" evidence="13">
    <location>
        <position position="330"/>
    </location>
</feature>
<keyword evidence="6 13" id="KW-0808">Transferase</keyword>
<reference evidence="15 16" key="1">
    <citation type="submission" date="2019-01" db="EMBL/GenBank/DDBJ databases">
        <authorList>
            <consortium name="Pathogen Informatics"/>
        </authorList>
    </citation>
    <scope>NUCLEOTIDE SEQUENCE [LARGE SCALE GENOMIC DNA]</scope>
    <source>
        <strain evidence="15 16">NCTC10138</strain>
    </source>
</reference>
<dbReference type="Gene3D" id="1.10.150.530">
    <property type="match status" value="1"/>
</dbReference>
<dbReference type="PROSITE" id="PS51918">
    <property type="entry name" value="RADICAL_SAM"/>
    <property type="match status" value="1"/>
</dbReference>
<name>A0A449BFU1_HAPAX</name>
<feature type="binding site" evidence="13">
    <location>
        <position position="188"/>
    </location>
    <ligand>
        <name>S-adenosyl-L-methionine</name>
        <dbReference type="ChEBI" id="CHEBI:59789"/>
    </ligand>
</feature>
<dbReference type="Gene3D" id="3.20.20.70">
    <property type="entry name" value="Aldolase class I"/>
    <property type="match status" value="1"/>
</dbReference>
<feature type="binding site" evidence="13">
    <location>
        <position position="109"/>
    </location>
    <ligand>
        <name>[4Fe-4S] cluster</name>
        <dbReference type="ChEBI" id="CHEBI:49883"/>
        <note>4Fe-4S-S-AdoMet</note>
    </ligand>
</feature>
<dbReference type="EMBL" id="LR215048">
    <property type="protein sequence ID" value="VEU81170.1"/>
    <property type="molecule type" value="Genomic_DNA"/>
</dbReference>
<comment type="function">
    <text evidence="13">Specifically methylates position 2 of adenine 2503 in 23S rRNA and position 2 of adenine 37 in tRNAs.</text>
</comment>
<evidence type="ECO:0000313" key="16">
    <source>
        <dbReference type="Proteomes" id="UP000289841"/>
    </source>
</evidence>
<gene>
    <name evidence="13 15" type="primary">rlmN</name>
    <name evidence="15" type="ORF">NCTC10138_01566</name>
</gene>
<dbReference type="GO" id="GO:0030488">
    <property type="term" value="P:tRNA methylation"/>
    <property type="evidence" value="ECO:0007669"/>
    <property type="project" value="UniProtKB-UniRule"/>
</dbReference>
<dbReference type="GO" id="GO:0070040">
    <property type="term" value="F:rRNA (adenine(2503)-C2-)-methyltransferase activity"/>
    <property type="evidence" value="ECO:0007669"/>
    <property type="project" value="UniProtKB-UniRule"/>
</dbReference>
<evidence type="ECO:0000256" key="2">
    <source>
        <dbReference type="ARBA" id="ARBA00022485"/>
    </source>
</evidence>
<dbReference type="GO" id="GO:0000049">
    <property type="term" value="F:tRNA binding"/>
    <property type="evidence" value="ECO:0007669"/>
    <property type="project" value="UniProtKB-UniRule"/>
</dbReference>
<dbReference type="PANTHER" id="PTHR30544:SF5">
    <property type="entry name" value="RADICAL SAM CORE DOMAIN-CONTAINING PROTEIN"/>
    <property type="match status" value="1"/>
</dbReference>
<evidence type="ECO:0000256" key="4">
    <source>
        <dbReference type="ARBA" id="ARBA00022552"/>
    </source>
</evidence>
<evidence type="ECO:0000256" key="3">
    <source>
        <dbReference type="ARBA" id="ARBA00022490"/>
    </source>
</evidence>
<organism evidence="15 16">
    <name type="scientific">Haploplasma axanthum</name>
    <name type="common">Acholeplasma axanthum</name>
    <dbReference type="NCBI Taxonomy" id="29552"/>
    <lineage>
        <taxon>Bacteria</taxon>
        <taxon>Bacillati</taxon>
        <taxon>Mycoplasmatota</taxon>
        <taxon>Mollicutes</taxon>
        <taxon>Acholeplasmatales</taxon>
        <taxon>Acholeplasmataceae</taxon>
        <taxon>Haploplasma</taxon>
    </lineage>
</organism>
<dbReference type="SMART" id="SM00729">
    <property type="entry name" value="Elp3"/>
    <property type="match status" value="1"/>
</dbReference>
<protein>
    <recommendedName>
        <fullName evidence="13">Probable dual-specificity RNA methyltransferase RlmN</fullName>
        <ecNumber evidence="13">2.1.1.192</ecNumber>
    </recommendedName>
    <alternativeName>
        <fullName evidence="13">23S rRNA (adenine(2503)-C(2))-methyltransferase</fullName>
    </alternativeName>
    <alternativeName>
        <fullName evidence="13">23S rRNA m2A2503 methyltransferase</fullName>
    </alternativeName>
    <alternativeName>
        <fullName evidence="13">Ribosomal RNA large subunit methyltransferase N</fullName>
    </alternativeName>
    <alternativeName>
        <fullName evidence="13">tRNA (adenine(37)-C(2))-methyltransferase</fullName>
    </alternativeName>
    <alternativeName>
        <fullName evidence="13">tRNA m2A37 methyltransferase</fullName>
    </alternativeName>
</protein>
<keyword evidence="11 13" id="KW-0411">Iron-sulfur</keyword>
<keyword evidence="3 13" id="KW-0963">Cytoplasm</keyword>
<comment type="catalytic activity">
    <reaction evidence="13">
        <text>adenosine(37) in tRNA + 2 reduced [2Fe-2S]-[ferredoxin] + 2 S-adenosyl-L-methionine = 2-methyladenosine(37) in tRNA + 5'-deoxyadenosine + L-methionine + 2 oxidized [2Fe-2S]-[ferredoxin] + S-adenosyl-L-homocysteine</text>
        <dbReference type="Rhea" id="RHEA:43332"/>
        <dbReference type="Rhea" id="RHEA-COMP:10000"/>
        <dbReference type="Rhea" id="RHEA-COMP:10001"/>
        <dbReference type="Rhea" id="RHEA-COMP:10162"/>
        <dbReference type="Rhea" id="RHEA-COMP:10485"/>
        <dbReference type="ChEBI" id="CHEBI:17319"/>
        <dbReference type="ChEBI" id="CHEBI:33737"/>
        <dbReference type="ChEBI" id="CHEBI:33738"/>
        <dbReference type="ChEBI" id="CHEBI:57844"/>
        <dbReference type="ChEBI" id="CHEBI:57856"/>
        <dbReference type="ChEBI" id="CHEBI:59789"/>
        <dbReference type="ChEBI" id="CHEBI:74411"/>
        <dbReference type="ChEBI" id="CHEBI:74497"/>
        <dbReference type="EC" id="2.1.1.192"/>
    </reaction>
</comment>
<dbReference type="Pfam" id="PF21016">
    <property type="entry name" value="RlmN_N"/>
    <property type="match status" value="1"/>
</dbReference>
<dbReference type="SFLD" id="SFLDS00029">
    <property type="entry name" value="Radical_SAM"/>
    <property type="match status" value="1"/>
</dbReference>
<dbReference type="Pfam" id="PF04055">
    <property type="entry name" value="Radical_SAM"/>
    <property type="match status" value="1"/>
</dbReference>
<evidence type="ECO:0000313" key="15">
    <source>
        <dbReference type="EMBL" id="VEU81170.1"/>
    </source>
</evidence>
<dbReference type="HAMAP" id="MF_01849">
    <property type="entry name" value="RNA_methyltr_RlmN"/>
    <property type="match status" value="1"/>
</dbReference>
<dbReference type="GO" id="GO:0051539">
    <property type="term" value="F:4 iron, 4 sulfur cluster binding"/>
    <property type="evidence" value="ECO:0007669"/>
    <property type="project" value="UniProtKB-UniRule"/>
</dbReference>
<dbReference type="CDD" id="cd01335">
    <property type="entry name" value="Radical_SAM"/>
    <property type="match status" value="1"/>
</dbReference>
<dbReference type="SFLD" id="SFLDG01062">
    <property type="entry name" value="methyltransferase_(Class_A)"/>
    <property type="match status" value="1"/>
</dbReference>
<dbReference type="EC" id="2.1.1.192" evidence="13"/>
<comment type="caution">
    <text evidence="13">Lacks conserved residue(s) required for the propagation of feature annotation.</text>
</comment>
<dbReference type="AlphaFoldDB" id="A0A449BFU1"/>
<dbReference type="GO" id="GO:0070475">
    <property type="term" value="P:rRNA base methylation"/>
    <property type="evidence" value="ECO:0007669"/>
    <property type="project" value="UniProtKB-UniRule"/>
</dbReference>
<comment type="similarity">
    <text evidence="13">Belongs to the radical SAM superfamily. RlmN family.</text>
</comment>
<keyword evidence="2 13" id="KW-0004">4Fe-4S</keyword>
<evidence type="ECO:0000256" key="6">
    <source>
        <dbReference type="ARBA" id="ARBA00022679"/>
    </source>
</evidence>
<keyword evidence="10 13" id="KW-0408">Iron</keyword>
<dbReference type="GO" id="GO:0002935">
    <property type="term" value="F:tRNA (adenine(37)-C2)-methyltransferase activity"/>
    <property type="evidence" value="ECO:0007669"/>
    <property type="project" value="UniProtKB-UniRule"/>
</dbReference>
<keyword evidence="8 13" id="KW-0819">tRNA processing</keyword>
<evidence type="ECO:0000256" key="8">
    <source>
        <dbReference type="ARBA" id="ARBA00022694"/>
    </source>
</evidence>
<keyword evidence="5 13" id="KW-0489">Methyltransferase</keyword>
<comment type="subcellular location">
    <subcellularLocation>
        <location evidence="1 13">Cytoplasm</location>
    </subcellularLocation>
</comment>